<dbReference type="GO" id="GO:0012505">
    <property type="term" value="C:endomembrane system"/>
    <property type="evidence" value="ECO:0007669"/>
    <property type="project" value="UniProtKB-SubCell"/>
</dbReference>
<dbReference type="Pfam" id="PF00361">
    <property type="entry name" value="Proton_antipo_M"/>
    <property type="match status" value="1"/>
</dbReference>
<sequence length="483" mass="50546">MSATSVNWALALPEITLALSGLIILVVGVLQRRGEGFFPCSMLTVAAFVGCGFLVALSPDGAGYAGTFVNDSFARFMKILALVGGLLATIVTVGYRGEDRHDPGALPFETPILMLFSTLGAMIMASSANLMTLFVGLELSSLSIYILCALERDRVTSSEAGLKYFVLGSLASGLLLYGMSLVYGYAGTMEYTGLIAAIHASGTLPPGLIVGVVFVVVGLCFKLSAVPFHMWTPDVYQGAPTPVTAYMAGAPKFAAFALFLRVMVGPFGAVAPRWQILIETVSMLSMVYGAFAAIPQTDIKRLMAYSSIGHMGYAMMGLASASAAGVRATLIYLAAYLVMNAGVFAGIAAMRRKGREVTAISDLAGLSKTDPGMAAALAIFMFSMVGAPPLAGFFGKFMVFAAAWQAGLYVLVVVGAVSSIVGAYYYLRVVKVMYFDAPAEGLDRPAPSLLFVSGGMGLATVFFILVLGPLMNMAQQAALALAG</sequence>
<feature type="transmembrane region" description="Helical" evidence="5">
    <location>
        <begin position="37"/>
        <end position="56"/>
    </location>
</feature>
<name>A0A094YJV4_9PROT</name>
<evidence type="ECO:0000256" key="6">
    <source>
        <dbReference type="RuleBase" id="RU000320"/>
    </source>
</evidence>
<dbReference type="GO" id="GO:0048038">
    <property type="term" value="F:quinone binding"/>
    <property type="evidence" value="ECO:0007669"/>
    <property type="project" value="UniProtKB-KW"/>
</dbReference>
<feature type="transmembrane region" description="Helical" evidence="5">
    <location>
        <begin position="406"/>
        <end position="427"/>
    </location>
</feature>
<keyword evidence="5" id="KW-1003">Cell membrane</keyword>
<feature type="transmembrane region" description="Helical" evidence="5">
    <location>
        <begin position="371"/>
        <end position="394"/>
    </location>
</feature>
<dbReference type="InterPro" id="IPR010096">
    <property type="entry name" value="NADH-Q_OxRdtase_suN/2"/>
</dbReference>
<dbReference type="GO" id="GO:0050136">
    <property type="term" value="F:NADH dehydrogenase (quinone) (non-electrogenic) activity"/>
    <property type="evidence" value="ECO:0007669"/>
    <property type="project" value="UniProtKB-UniRule"/>
</dbReference>
<keyword evidence="5" id="KW-1278">Translocase</keyword>
<comment type="subunit">
    <text evidence="5">NDH-1 is composed of 14 different subunits. Subunits NuoA, H, J, K, L, M, N constitute the membrane sector of the complex.</text>
</comment>
<evidence type="ECO:0000313" key="8">
    <source>
        <dbReference type="EMBL" id="KGB22295.1"/>
    </source>
</evidence>
<dbReference type="EC" id="7.1.1.-" evidence="5"/>
<dbReference type="AlphaFoldDB" id="A0A094YJV4"/>
<keyword evidence="2 5" id="KW-0812">Transmembrane</keyword>
<evidence type="ECO:0000256" key="3">
    <source>
        <dbReference type="ARBA" id="ARBA00022989"/>
    </source>
</evidence>
<comment type="catalytic activity">
    <reaction evidence="5">
        <text>a quinone + NADH + 5 H(+)(in) = a quinol + NAD(+) + 4 H(+)(out)</text>
        <dbReference type="Rhea" id="RHEA:57888"/>
        <dbReference type="ChEBI" id="CHEBI:15378"/>
        <dbReference type="ChEBI" id="CHEBI:24646"/>
        <dbReference type="ChEBI" id="CHEBI:57540"/>
        <dbReference type="ChEBI" id="CHEBI:57945"/>
        <dbReference type="ChEBI" id="CHEBI:132124"/>
    </reaction>
</comment>
<dbReference type="GO" id="GO:0008137">
    <property type="term" value="F:NADH dehydrogenase (ubiquinone) activity"/>
    <property type="evidence" value="ECO:0007669"/>
    <property type="project" value="InterPro"/>
</dbReference>
<keyword evidence="9" id="KW-1185">Reference proteome</keyword>
<dbReference type="HAMAP" id="MF_00445">
    <property type="entry name" value="NDH1_NuoN_1"/>
    <property type="match status" value="1"/>
</dbReference>
<evidence type="ECO:0000256" key="1">
    <source>
        <dbReference type="ARBA" id="ARBA00004127"/>
    </source>
</evidence>
<dbReference type="GO" id="GO:0005886">
    <property type="term" value="C:plasma membrane"/>
    <property type="evidence" value="ECO:0007669"/>
    <property type="project" value="UniProtKB-SubCell"/>
</dbReference>
<proteinExistence type="inferred from homology"/>
<dbReference type="NCBIfam" id="TIGR01770">
    <property type="entry name" value="NDH_I_N"/>
    <property type="match status" value="1"/>
</dbReference>
<feature type="transmembrane region" description="Helical" evidence="5">
    <location>
        <begin position="448"/>
        <end position="471"/>
    </location>
</feature>
<dbReference type="Proteomes" id="UP000029448">
    <property type="component" value="Unassembled WGS sequence"/>
</dbReference>
<dbReference type="NCBIfam" id="NF004440">
    <property type="entry name" value="PRK05777.1-3"/>
    <property type="match status" value="1"/>
</dbReference>
<evidence type="ECO:0000256" key="5">
    <source>
        <dbReference type="HAMAP-Rule" id="MF_00445"/>
    </source>
</evidence>
<feature type="domain" description="NADH:quinone oxidoreductase/Mrp antiporter transmembrane" evidence="7">
    <location>
        <begin position="127"/>
        <end position="420"/>
    </location>
</feature>
<evidence type="ECO:0000256" key="2">
    <source>
        <dbReference type="ARBA" id="ARBA00022692"/>
    </source>
</evidence>
<dbReference type="GeneID" id="89479610"/>
<dbReference type="InterPro" id="IPR001750">
    <property type="entry name" value="ND/Mrp_TM"/>
</dbReference>
<keyword evidence="3 5" id="KW-1133">Transmembrane helix</keyword>
<feature type="transmembrane region" description="Helical" evidence="5">
    <location>
        <begin position="162"/>
        <end position="186"/>
    </location>
</feature>
<keyword evidence="8" id="KW-0560">Oxidoreductase</keyword>
<feature type="transmembrane region" description="Helical" evidence="5">
    <location>
        <begin position="276"/>
        <end position="295"/>
    </location>
</feature>
<dbReference type="EMBL" id="JOKM01000079">
    <property type="protein sequence ID" value="KGB22295.1"/>
    <property type="molecule type" value="Genomic_DNA"/>
</dbReference>
<dbReference type="PANTHER" id="PTHR22773">
    <property type="entry name" value="NADH DEHYDROGENASE"/>
    <property type="match status" value="1"/>
</dbReference>
<feature type="transmembrane region" description="Helical" evidence="5">
    <location>
        <begin position="330"/>
        <end position="350"/>
    </location>
</feature>
<protein>
    <recommendedName>
        <fullName evidence="5">NADH-quinone oxidoreductase subunit N</fullName>
        <ecNumber evidence="5">7.1.1.-</ecNumber>
    </recommendedName>
    <alternativeName>
        <fullName evidence="5">NADH dehydrogenase I subunit N</fullName>
    </alternativeName>
    <alternativeName>
        <fullName evidence="5">NDH-1 subunit N</fullName>
    </alternativeName>
</protein>
<feature type="transmembrane region" description="Helical" evidence="5">
    <location>
        <begin position="76"/>
        <end position="94"/>
    </location>
</feature>
<keyword evidence="4 5" id="KW-0472">Membrane</keyword>
<dbReference type="RefSeq" id="WP_035380834.1">
    <property type="nucleotide sequence ID" value="NZ_JACAOJ010000003.1"/>
</dbReference>
<comment type="similarity">
    <text evidence="5">Belongs to the complex I subunit 2 family.</text>
</comment>
<dbReference type="STRING" id="104102.AtDm6_2306"/>
<evidence type="ECO:0000313" key="9">
    <source>
        <dbReference type="Proteomes" id="UP000029448"/>
    </source>
</evidence>
<gene>
    <name evidence="5" type="primary">nuoN</name>
    <name evidence="8" type="ORF">AtDm6_2306</name>
</gene>
<keyword evidence="5" id="KW-0813">Transport</keyword>
<reference evidence="8 9" key="1">
    <citation type="submission" date="2014-06" db="EMBL/GenBank/DDBJ databases">
        <title>Functional and comparative genomic analyses of the Drosophila gut microbiota identify candidate symbiosis factors.</title>
        <authorList>
            <person name="Newell P.D."/>
            <person name="Chaston J.M."/>
            <person name="Douglas A.E."/>
        </authorList>
    </citation>
    <scope>NUCLEOTIDE SEQUENCE [LARGE SCALE GENOMIC DNA]</scope>
    <source>
        <strain evidence="8 9">DmCS_006</strain>
    </source>
</reference>
<dbReference type="GO" id="GO:0042773">
    <property type="term" value="P:ATP synthesis coupled electron transport"/>
    <property type="evidence" value="ECO:0007669"/>
    <property type="project" value="InterPro"/>
</dbReference>
<keyword evidence="5" id="KW-0874">Quinone</keyword>
<dbReference type="PATRIC" id="fig|104102.7.peg.2282"/>
<comment type="function">
    <text evidence="5">NDH-1 shuttles electrons from NADH, via FMN and iron-sulfur (Fe-S) centers, to quinones in the respiratory chain. The immediate electron acceptor for the enzyme in this species is believed to be ubiquinone. Couples the redox reaction to proton translocation (for every two electrons transferred, four hydrogen ions are translocated across the cytoplasmic membrane), and thus conserves the redox energy in a proton gradient.</text>
</comment>
<accession>A0A094YJV4</accession>
<feature type="transmembrane region" description="Helical" evidence="5">
    <location>
        <begin position="302"/>
        <end position="324"/>
    </location>
</feature>
<comment type="caution">
    <text evidence="8">The sequence shown here is derived from an EMBL/GenBank/DDBJ whole genome shotgun (WGS) entry which is preliminary data.</text>
</comment>
<organism evidence="8 9">
    <name type="scientific">Acetobacter tropicalis</name>
    <dbReference type="NCBI Taxonomy" id="104102"/>
    <lineage>
        <taxon>Bacteria</taxon>
        <taxon>Pseudomonadati</taxon>
        <taxon>Pseudomonadota</taxon>
        <taxon>Alphaproteobacteria</taxon>
        <taxon>Acetobacterales</taxon>
        <taxon>Acetobacteraceae</taxon>
        <taxon>Acetobacter</taxon>
    </lineage>
</organism>
<feature type="transmembrane region" description="Helical" evidence="5">
    <location>
        <begin position="6"/>
        <end position="30"/>
    </location>
</feature>
<evidence type="ECO:0000256" key="4">
    <source>
        <dbReference type="ARBA" id="ARBA00023136"/>
    </source>
</evidence>
<comment type="subcellular location">
    <subcellularLocation>
        <location evidence="5">Cell membrane</location>
        <topology evidence="5">Multi-pass membrane protein</topology>
    </subcellularLocation>
    <subcellularLocation>
        <location evidence="1">Endomembrane system</location>
        <topology evidence="1">Multi-pass membrane protein</topology>
    </subcellularLocation>
    <subcellularLocation>
        <location evidence="6">Membrane</location>
        <topology evidence="6">Multi-pass membrane protein</topology>
    </subcellularLocation>
</comment>
<feature type="transmembrane region" description="Helical" evidence="5">
    <location>
        <begin position="243"/>
        <end position="264"/>
    </location>
</feature>
<feature type="transmembrane region" description="Helical" evidence="5">
    <location>
        <begin position="206"/>
        <end position="231"/>
    </location>
</feature>
<keyword evidence="5 8" id="KW-0830">Ubiquinone</keyword>
<keyword evidence="5" id="KW-0520">NAD</keyword>
<evidence type="ECO:0000259" key="7">
    <source>
        <dbReference type="Pfam" id="PF00361"/>
    </source>
</evidence>